<evidence type="ECO:0000313" key="3">
    <source>
        <dbReference type="Proteomes" id="UP000034034"/>
    </source>
</evidence>
<dbReference type="HOGENOM" id="CLU_052172_0_0_11"/>
<proteinExistence type="predicted"/>
<dbReference type="Proteomes" id="UP000034034">
    <property type="component" value="Chromosome"/>
</dbReference>
<sequence>MARSKQGAAQLDRRGFVLGAGAAAVTGATGLALSGPAFAATGDGASAAAAGGTFNLSVAAERWIREQALHNVTVMQSFAFDDVNGHLYAIQVMQGGLRLSGESAAVSGADRAARGDLCITKLTLAGAKLGHMYVRGFGHGVAIGVEHAGASPWLWTESDANPSSGYGRALSRFRFANGTVLDSGASSLAKIRPVPGSTSNQVSIDNLNQLLLLRYRLSGVARYRLMNLADVKAGRFTALHDVPQAGVSDSEVFQGFAVLGEHAYQMTGTSYTSESGSNPPSGRGNTYLTRLNLSTGTVAQRSRTEAAYSLSFREPEGVAIRLSNPRRLCLGFASGASGARRFSVYYKPQ</sequence>
<dbReference type="Pfam" id="PF21311">
    <property type="entry name" value="Phage_RBD_prop"/>
    <property type="match status" value="1"/>
</dbReference>
<name>A0A0F7FYE8_9ACTN</name>
<protein>
    <submittedName>
        <fullName evidence="2">Teichoic acid biosynthesis protein C</fullName>
    </submittedName>
</protein>
<feature type="domain" description="P68 RBP/TagC-like beta-propeller" evidence="1">
    <location>
        <begin position="74"/>
        <end position="345"/>
    </location>
</feature>
<dbReference type="KEGG" id="sxi:SXIM_43840"/>
<reference evidence="2" key="1">
    <citation type="submission" date="2019-08" db="EMBL/GenBank/DDBJ databases">
        <title>Complete genome sequence of a mangrove-derived Streptomyces xiamenensis.</title>
        <authorList>
            <person name="Xu J."/>
        </authorList>
    </citation>
    <scope>NUCLEOTIDE SEQUENCE</scope>
    <source>
        <strain evidence="2">318</strain>
    </source>
</reference>
<accession>A0A0F7FYE8</accession>
<dbReference type="PROSITE" id="PS51318">
    <property type="entry name" value="TAT"/>
    <property type="match status" value="1"/>
</dbReference>
<dbReference type="InterPro" id="IPR048799">
    <property type="entry name" value="P68_RBP_TagC-like_beta-prop"/>
</dbReference>
<evidence type="ECO:0000259" key="1">
    <source>
        <dbReference type="Pfam" id="PF21311"/>
    </source>
</evidence>
<organism evidence="2 3">
    <name type="scientific">Streptomyces xiamenensis</name>
    <dbReference type="NCBI Taxonomy" id="408015"/>
    <lineage>
        <taxon>Bacteria</taxon>
        <taxon>Bacillati</taxon>
        <taxon>Actinomycetota</taxon>
        <taxon>Actinomycetes</taxon>
        <taxon>Kitasatosporales</taxon>
        <taxon>Streptomycetaceae</taxon>
        <taxon>Streptomyces</taxon>
    </lineage>
</organism>
<dbReference type="PATRIC" id="fig|408015.6.peg.4437"/>
<dbReference type="AlphaFoldDB" id="A0A0F7FYE8"/>
<evidence type="ECO:0000313" key="2">
    <source>
        <dbReference type="EMBL" id="AKG45768.1"/>
    </source>
</evidence>
<keyword evidence="3" id="KW-1185">Reference proteome</keyword>
<dbReference type="RefSeq" id="WP_046724924.1">
    <property type="nucleotide sequence ID" value="NZ_CP009922.3"/>
</dbReference>
<dbReference type="InterPro" id="IPR006311">
    <property type="entry name" value="TAT_signal"/>
</dbReference>
<dbReference type="STRING" id="408015.SXIM_43840"/>
<dbReference type="EMBL" id="CP009922">
    <property type="protein sequence ID" value="AKG45768.1"/>
    <property type="molecule type" value="Genomic_DNA"/>
</dbReference>
<gene>
    <name evidence="2" type="ORF">SXIM_43840</name>
</gene>